<dbReference type="InterPro" id="IPR015797">
    <property type="entry name" value="NUDIX_hydrolase-like_dom_sf"/>
</dbReference>
<comment type="similarity">
    <text evidence="2">Belongs to the Nudix hydrolase family.</text>
</comment>
<dbReference type="EMBL" id="KN846952">
    <property type="protein sequence ID" value="KIV82793.1"/>
    <property type="molecule type" value="Genomic_DNA"/>
</dbReference>
<dbReference type="HOGENOM" id="CLU_037162_9_0_1"/>
<dbReference type="Pfam" id="PF00293">
    <property type="entry name" value="NUDIX"/>
    <property type="match status" value="1"/>
</dbReference>
<dbReference type="PRINTS" id="PR00502">
    <property type="entry name" value="NUDIXFAMILY"/>
</dbReference>
<feature type="domain" description="Nudix hydrolase" evidence="3">
    <location>
        <begin position="12"/>
        <end position="184"/>
    </location>
</feature>
<evidence type="ECO:0000256" key="1">
    <source>
        <dbReference type="ARBA" id="ARBA00022801"/>
    </source>
</evidence>
<proteinExistence type="inferred from homology"/>
<dbReference type="GO" id="GO:0005829">
    <property type="term" value="C:cytosol"/>
    <property type="evidence" value="ECO:0007669"/>
    <property type="project" value="TreeGrafter"/>
</dbReference>
<dbReference type="Gene3D" id="3.90.79.10">
    <property type="entry name" value="Nucleoside Triphosphate Pyrophosphohydrolase"/>
    <property type="match status" value="1"/>
</dbReference>
<dbReference type="Proteomes" id="UP000053599">
    <property type="component" value="Unassembled WGS sequence"/>
</dbReference>
<accession>A0A0D1Z7H7</accession>
<evidence type="ECO:0000259" key="3">
    <source>
        <dbReference type="PROSITE" id="PS51462"/>
    </source>
</evidence>
<dbReference type="AlphaFoldDB" id="A0A0D1Z7H7"/>
<gene>
    <name evidence="4" type="ORF">PV11_04872</name>
</gene>
<sequence>MPQDPKLLASAVPRVGVGVFIIHPHLASRPSNPKSRLGRQRGWKFLLGERLGSHGSGTWALPGGHLEFGETFEECAAREVLEETGLEINKIEFLTATNDVMGAEGKEGEKHCVTVFMTARVKGYEVVDTLPKAVAEDVLEEMPEAKVMEPDKCAGWEWTEWSSLAYWAGMQHAYENSREIIAKMSESRKRKLPPDRGPQGRRLFSPMVDLFEQRPDVLPWKE</sequence>
<evidence type="ECO:0000313" key="5">
    <source>
        <dbReference type="Proteomes" id="UP000053599"/>
    </source>
</evidence>
<dbReference type="PROSITE" id="PS51462">
    <property type="entry name" value="NUDIX"/>
    <property type="match status" value="1"/>
</dbReference>
<dbReference type="InterPro" id="IPR020084">
    <property type="entry name" value="NUDIX_hydrolase_CS"/>
</dbReference>
<keyword evidence="1 2" id="KW-0378">Hydrolase</keyword>
<dbReference type="InterPro" id="IPR000086">
    <property type="entry name" value="NUDIX_hydrolase_dom"/>
</dbReference>
<dbReference type="PROSITE" id="PS00893">
    <property type="entry name" value="NUDIX_BOX"/>
    <property type="match status" value="1"/>
</dbReference>
<dbReference type="FunFam" id="3.90.79.10:FF:000060">
    <property type="entry name" value="Nudix hydrolase 1"/>
    <property type="match status" value="1"/>
</dbReference>
<dbReference type="InterPro" id="IPR020476">
    <property type="entry name" value="Nudix_hydrolase"/>
</dbReference>
<dbReference type="PANTHER" id="PTHR16099">
    <property type="entry name" value="8-OXO-DGTP DIPHOSPHATES NUDT15"/>
    <property type="match status" value="1"/>
</dbReference>
<reference evidence="4 5" key="1">
    <citation type="submission" date="2015-01" db="EMBL/GenBank/DDBJ databases">
        <title>The Genome Sequence of Exophiala sideris CBS121828.</title>
        <authorList>
            <consortium name="The Broad Institute Genomics Platform"/>
            <person name="Cuomo C."/>
            <person name="de Hoog S."/>
            <person name="Gorbushina A."/>
            <person name="Stielow B."/>
            <person name="Teixiera M."/>
            <person name="Abouelleil A."/>
            <person name="Chapman S.B."/>
            <person name="Priest M."/>
            <person name="Young S.K."/>
            <person name="Wortman J."/>
            <person name="Nusbaum C."/>
            <person name="Birren B."/>
        </authorList>
    </citation>
    <scope>NUCLEOTIDE SEQUENCE [LARGE SCALE GENOMIC DNA]</scope>
    <source>
        <strain evidence="4 5">CBS 121828</strain>
    </source>
</reference>
<evidence type="ECO:0000256" key="2">
    <source>
        <dbReference type="RuleBase" id="RU003476"/>
    </source>
</evidence>
<organism evidence="4 5">
    <name type="scientific">Exophiala sideris</name>
    <dbReference type="NCBI Taxonomy" id="1016849"/>
    <lineage>
        <taxon>Eukaryota</taxon>
        <taxon>Fungi</taxon>
        <taxon>Dikarya</taxon>
        <taxon>Ascomycota</taxon>
        <taxon>Pezizomycotina</taxon>
        <taxon>Eurotiomycetes</taxon>
        <taxon>Chaetothyriomycetidae</taxon>
        <taxon>Chaetothyriales</taxon>
        <taxon>Herpotrichiellaceae</taxon>
        <taxon>Exophiala</taxon>
    </lineage>
</organism>
<dbReference type="GO" id="GO:0006203">
    <property type="term" value="P:dGTP catabolic process"/>
    <property type="evidence" value="ECO:0007669"/>
    <property type="project" value="TreeGrafter"/>
</dbReference>
<evidence type="ECO:0000313" key="4">
    <source>
        <dbReference type="EMBL" id="KIV82793.1"/>
    </source>
</evidence>
<dbReference type="GO" id="GO:0035539">
    <property type="term" value="F:8-oxo-7,8-dihydrodeoxyguanosine triphosphate pyrophosphatase activity"/>
    <property type="evidence" value="ECO:0007669"/>
    <property type="project" value="TreeGrafter"/>
</dbReference>
<dbReference type="SUPFAM" id="SSF55811">
    <property type="entry name" value="Nudix"/>
    <property type="match status" value="1"/>
</dbReference>
<dbReference type="PANTHER" id="PTHR16099:SF5">
    <property type="entry name" value="NUCLEOTIDE TRIPHOSPHATE DIPHOSPHATASE NUDT15"/>
    <property type="match status" value="1"/>
</dbReference>
<dbReference type="STRING" id="1016849.A0A0D1Z7H7"/>
<dbReference type="CDD" id="cd04678">
    <property type="entry name" value="NUDIX_MTH2_Nudt15"/>
    <property type="match status" value="1"/>
</dbReference>
<name>A0A0D1Z7H7_9EURO</name>
<dbReference type="OrthoDB" id="447842at2759"/>
<protein>
    <recommendedName>
        <fullName evidence="3">Nudix hydrolase domain-containing protein</fullName>
    </recommendedName>
</protein>